<accession>A0A508TQP4</accession>
<name>A0A508TQP4_9BRAD</name>
<feature type="transmembrane region" description="Helical" evidence="1">
    <location>
        <begin position="12"/>
        <end position="30"/>
    </location>
</feature>
<feature type="transmembrane region" description="Helical" evidence="1">
    <location>
        <begin position="36"/>
        <end position="58"/>
    </location>
</feature>
<comment type="caution">
    <text evidence="2">The sequence shown here is derived from an EMBL/GenBank/DDBJ whole genome shotgun (WGS) entry which is preliminary data.</text>
</comment>
<dbReference type="Proteomes" id="UP000328092">
    <property type="component" value="Unassembled WGS sequence"/>
</dbReference>
<evidence type="ECO:0000256" key="1">
    <source>
        <dbReference type="SAM" id="Phobius"/>
    </source>
</evidence>
<reference evidence="2" key="1">
    <citation type="submission" date="2019-02" db="EMBL/GenBank/DDBJ databases">
        <authorList>
            <person name="Pothier F.J."/>
        </authorList>
    </citation>
    <scope>NUCLEOTIDE SEQUENCE</scope>
    <source>
        <strain evidence="2">CI-1B</strain>
    </source>
</reference>
<protein>
    <submittedName>
        <fullName evidence="2">Uncharacterized protein</fullName>
    </submittedName>
</protein>
<keyword evidence="1" id="KW-1133">Transmembrane helix</keyword>
<keyword evidence="1" id="KW-0812">Transmembrane</keyword>
<proteinExistence type="predicted"/>
<keyword evidence="1" id="KW-0472">Membrane</keyword>
<dbReference type="AlphaFoldDB" id="A0A508TQP4"/>
<evidence type="ECO:0000313" key="3">
    <source>
        <dbReference type="Proteomes" id="UP000328092"/>
    </source>
</evidence>
<dbReference type="RefSeq" id="WP_139863358.1">
    <property type="nucleotide sequence ID" value="NZ_CAADFC020000028.1"/>
</dbReference>
<sequence length="77" mass="8939">MNWNSWIRQFHRWTSIAFTLAVIVNMVAMMQQQQAVWIGLLALFPLILLLLTGLYLFALPYLAPRRMRQGSTAASRM</sequence>
<gene>
    <name evidence="2" type="ORF">CI1B_67630</name>
</gene>
<organism evidence="2 3">
    <name type="scientific">Bradyrhizobium ivorense</name>
    <dbReference type="NCBI Taxonomy" id="2511166"/>
    <lineage>
        <taxon>Bacteria</taxon>
        <taxon>Pseudomonadati</taxon>
        <taxon>Pseudomonadota</taxon>
        <taxon>Alphaproteobacteria</taxon>
        <taxon>Hyphomicrobiales</taxon>
        <taxon>Nitrobacteraceae</taxon>
        <taxon>Bradyrhizobium</taxon>
    </lineage>
</organism>
<dbReference type="EMBL" id="CAADFC020000028">
    <property type="protein sequence ID" value="VIO76885.1"/>
    <property type="molecule type" value="Genomic_DNA"/>
</dbReference>
<keyword evidence="3" id="KW-1185">Reference proteome</keyword>
<evidence type="ECO:0000313" key="2">
    <source>
        <dbReference type="EMBL" id="VIO76885.1"/>
    </source>
</evidence>